<feature type="domain" description="Disease resistance protein At4g27190-like leucine-rich repeats" evidence="6">
    <location>
        <begin position="343"/>
        <end position="493"/>
    </location>
</feature>
<dbReference type="PANTHER" id="PTHR36766">
    <property type="entry name" value="PLANT BROAD-SPECTRUM MILDEW RESISTANCE PROTEIN RPW8"/>
    <property type="match status" value="1"/>
</dbReference>
<dbReference type="InterPro" id="IPR032675">
    <property type="entry name" value="LRR_dom_sf"/>
</dbReference>
<gene>
    <name evidence="7" type="ORF">RJ641_036754</name>
</gene>
<sequence>MAAAEPLLVSSLRDLTVRLASPGLKGFARQEGFGADVRKWRATLSEVMDLLVDAEEKQNAKADVKIWLSDLTHLTYDLDDVLDDLEYELLRRKKSEGGVQESSTSWSEQMQSLRSRIGEITGRFEEIGDDAKSVLKLEARPSMRCTTTSVRLPTTSLVETYDVVGRDKDVEAILELLPKTAEKGDNKGGRRSDYHIGMGGGDRKMNLEDCKEAIMRKTVGPTSLTTLRLYNISSLTCLSEEFCKFLVALEELIIERCNELTHLWHNDAALKDLGRLRSFFPTGDAELSGGSLRLLTSLQELMVWRCKDLECFPATGLPSSLKCLDIEFCESLRCLPDGVMQRNNKNTETEANGNCCLERLTIYRCPSLESFPTGVLPAILRNLVIGNCPKLESISGRETEGMLLNAASSLESIRFDKYPNLRSLPKCLGSSTQLTNLADLTIWYCEGIERFPEGGLSSLNLRRLEINECKNLKSLPNNIQNLTSLEYLEITHCPNLEWFPPQKGGLPHNLRFLRICCCERLEESLDWSHHLNTHTALTTLSIQGEFRDVFSVLDDDSRLLPLPPPSLKELQIQGLKYLERISSSRGLNSLQYLWIGDCPKLQNLPNHGILPSLLRLKIWGSPLLKPKCLKEEG</sequence>
<keyword evidence="8" id="KW-1185">Reference proteome</keyword>
<dbReference type="Pfam" id="PF23247">
    <property type="entry name" value="LRR_RPS2"/>
    <property type="match status" value="1"/>
</dbReference>
<dbReference type="GO" id="GO:0006952">
    <property type="term" value="P:defense response"/>
    <property type="evidence" value="ECO:0007669"/>
    <property type="project" value="UniProtKB-KW"/>
</dbReference>
<dbReference type="Pfam" id="PF18052">
    <property type="entry name" value="Rx_N"/>
    <property type="match status" value="1"/>
</dbReference>
<evidence type="ECO:0000256" key="2">
    <source>
        <dbReference type="ARBA" id="ARBA00022741"/>
    </source>
</evidence>
<keyword evidence="1" id="KW-0677">Repeat</keyword>
<dbReference type="PANTHER" id="PTHR36766:SF70">
    <property type="entry name" value="DISEASE RESISTANCE PROTEIN RGA4"/>
    <property type="match status" value="1"/>
</dbReference>
<dbReference type="InterPro" id="IPR057135">
    <property type="entry name" value="At4g27190-like_LRR"/>
</dbReference>
<comment type="caution">
    <text evidence="7">The sequence shown here is derived from an EMBL/GenBank/DDBJ whole genome shotgun (WGS) entry which is preliminary data.</text>
</comment>
<dbReference type="AlphaFoldDB" id="A0AAN8VGW9"/>
<evidence type="ECO:0000313" key="8">
    <source>
        <dbReference type="Proteomes" id="UP001370490"/>
    </source>
</evidence>
<evidence type="ECO:0000259" key="6">
    <source>
        <dbReference type="Pfam" id="PF23247"/>
    </source>
</evidence>
<evidence type="ECO:0000313" key="7">
    <source>
        <dbReference type="EMBL" id="KAK6933860.1"/>
    </source>
</evidence>
<organism evidence="7 8">
    <name type="scientific">Dillenia turbinata</name>
    <dbReference type="NCBI Taxonomy" id="194707"/>
    <lineage>
        <taxon>Eukaryota</taxon>
        <taxon>Viridiplantae</taxon>
        <taxon>Streptophyta</taxon>
        <taxon>Embryophyta</taxon>
        <taxon>Tracheophyta</taxon>
        <taxon>Spermatophyta</taxon>
        <taxon>Magnoliopsida</taxon>
        <taxon>eudicotyledons</taxon>
        <taxon>Gunneridae</taxon>
        <taxon>Pentapetalae</taxon>
        <taxon>Dilleniales</taxon>
        <taxon>Dilleniaceae</taxon>
        <taxon>Dillenia</taxon>
    </lineage>
</organism>
<evidence type="ECO:0000256" key="3">
    <source>
        <dbReference type="ARBA" id="ARBA00022821"/>
    </source>
</evidence>
<feature type="domain" description="Disease resistance N-terminal" evidence="5">
    <location>
        <begin position="23"/>
        <end position="97"/>
    </location>
</feature>
<feature type="non-terminal residue" evidence="7">
    <location>
        <position position="633"/>
    </location>
</feature>
<dbReference type="GO" id="GO:0005524">
    <property type="term" value="F:ATP binding"/>
    <property type="evidence" value="ECO:0007669"/>
    <property type="project" value="UniProtKB-KW"/>
</dbReference>
<name>A0AAN8VGW9_9MAGN</name>
<dbReference type="Proteomes" id="UP001370490">
    <property type="component" value="Unassembled WGS sequence"/>
</dbReference>
<dbReference type="SUPFAM" id="SSF52058">
    <property type="entry name" value="L domain-like"/>
    <property type="match status" value="1"/>
</dbReference>
<evidence type="ECO:0000256" key="4">
    <source>
        <dbReference type="ARBA" id="ARBA00022840"/>
    </source>
</evidence>
<accession>A0AAN8VGW9</accession>
<dbReference type="InterPro" id="IPR041118">
    <property type="entry name" value="Rx_N"/>
</dbReference>
<keyword evidence="4" id="KW-0067">ATP-binding</keyword>
<dbReference type="Gene3D" id="3.80.10.10">
    <property type="entry name" value="Ribonuclease Inhibitor"/>
    <property type="match status" value="3"/>
</dbReference>
<evidence type="ECO:0000259" key="5">
    <source>
        <dbReference type="Pfam" id="PF18052"/>
    </source>
</evidence>
<reference evidence="7 8" key="1">
    <citation type="submission" date="2023-12" db="EMBL/GenBank/DDBJ databases">
        <title>A high-quality genome assembly for Dillenia turbinata (Dilleniales).</title>
        <authorList>
            <person name="Chanderbali A."/>
        </authorList>
    </citation>
    <scope>NUCLEOTIDE SEQUENCE [LARGE SCALE GENOMIC DNA]</scope>
    <source>
        <strain evidence="7">LSX21</strain>
        <tissue evidence="7">Leaf</tissue>
    </source>
</reference>
<evidence type="ECO:0000256" key="1">
    <source>
        <dbReference type="ARBA" id="ARBA00022737"/>
    </source>
</evidence>
<dbReference type="EMBL" id="JBAMMX010000009">
    <property type="protein sequence ID" value="KAK6933860.1"/>
    <property type="molecule type" value="Genomic_DNA"/>
</dbReference>
<keyword evidence="3" id="KW-0611">Plant defense</keyword>
<keyword evidence="2" id="KW-0547">Nucleotide-binding</keyword>
<dbReference type="Gene3D" id="1.20.5.4130">
    <property type="match status" value="1"/>
</dbReference>
<proteinExistence type="predicted"/>
<protein>
    <submittedName>
        <fullName evidence="7">Rx, N-terminal</fullName>
    </submittedName>
</protein>